<proteinExistence type="predicted"/>
<evidence type="ECO:0000313" key="2">
    <source>
        <dbReference type="Proteomes" id="UP001055811"/>
    </source>
</evidence>
<sequence>MNELEEIDCSSLVILKPSSASESSSEGNSQLSSDDKGKDKIYCEIATTDVLNRNKEIVKTKTQISDECVSYEDYLKDSSKRLVHMVCVYPKVSYFKNSIFVKLGGSLLVDNDLVKLVKEYNFTVTKEGFFLSSKIIGNNLNEHMEVKVNVMSNEQYDSKWYTDSGCSKHMTGKKEYLRDYRTFDDTGNHNLVSISQLVVGTANAVTFNNQRSIITKEATKEVLLKLERKGSMFPVNLKPITGGPSLCLLSKENSDISWLWHRRLAHLNFKDINKLVVMDLVLGMLALKFDNDSLCSSCEHGMQTKQKHRTMINLKITKLLSLLYMDLCGPSAVESIGKKRYILVIVEDYSRFTWYYS</sequence>
<reference evidence="1 2" key="2">
    <citation type="journal article" date="2022" name="Mol. Ecol. Resour.">
        <title>The genomes of chicory, endive, great burdock and yacon provide insights into Asteraceae paleo-polyploidization history and plant inulin production.</title>
        <authorList>
            <person name="Fan W."/>
            <person name="Wang S."/>
            <person name="Wang H."/>
            <person name="Wang A."/>
            <person name="Jiang F."/>
            <person name="Liu H."/>
            <person name="Zhao H."/>
            <person name="Xu D."/>
            <person name="Zhang Y."/>
        </authorList>
    </citation>
    <scope>NUCLEOTIDE SEQUENCE [LARGE SCALE GENOMIC DNA]</scope>
    <source>
        <strain evidence="2">cv. Punajuju</strain>
        <tissue evidence="1">Leaves</tissue>
    </source>
</reference>
<gene>
    <name evidence="1" type="ORF">L2E82_48889</name>
</gene>
<organism evidence="1 2">
    <name type="scientific">Cichorium intybus</name>
    <name type="common">Chicory</name>
    <dbReference type="NCBI Taxonomy" id="13427"/>
    <lineage>
        <taxon>Eukaryota</taxon>
        <taxon>Viridiplantae</taxon>
        <taxon>Streptophyta</taxon>
        <taxon>Embryophyta</taxon>
        <taxon>Tracheophyta</taxon>
        <taxon>Spermatophyta</taxon>
        <taxon>Magnoliopsida</taxon>
        <taxon>eudicotyledons</taxon>
        <taxon>Gunneridae</taxon>
        <taxon>Pentapetalae</taxon>
        <taxon>asterids</taxon>
        <taxon>campanulids</taxon>
        <taxon>Asterales</taxon>
        <taxon>Asteraceae</taxon>
        <taxon>Cichorioideae</taxon>
        <taxon>Cichorieae</taxon>
        <taxon>Cichoriinae</taxon>
        <taxon>Cichorium</taxon>
    </lineage>
</organism>
<name>A0ACB8Z345_CICIN</name>
<reference evidence="2" key="1">
    <citation type="journal article" date="2022" name="Mol. Ecol. Resour.">
        <title>The genomes of chicory, endive, great burdock and yacon provide insights into Asteraceae palaeo-polyploidization history and plant inulin production.</title>
        <authorList>
            <person name="Fan W."/>
            <person name="Wang S."/>
            <person name="Wang H."/>
            <person name="Wang A."/>
            <person name="Jiang F."/>
            <person name="Liu H."/>
            <person name="Zhao H."/>
            <person name="Xu D."/>
            <person name="Zhang Y."/>
        </authorList>
    </citation>
    <scope>NUCLEOTIDE SEQUENCE [LARGE SCALE GENOMIC DNA]</scope>
    <source>
        <strain evidence="2">cv. Punajuju</strain>
    </source>
</reference>
<accession>A0ACB8Z345</accession>
<dbReference type="Proteomes" id="UP001055811">
    <property type="component" value="Linkage Group LG09"/>
</dbReference>
<dbReference type="EMBL" id="CM042017">
    <property type="protein sequence ID" value="KAI3690685.1"/>
    <property type="molecule type" value="Genomic_DNA"/>
</dbReference>
<keyword evidence="2" id="KW-1185">Reference proteome</keyword>
<protein>
    <submittedName>
        <fullName evidence="1">Uncharacterized protein</fullName>
    </submittedName>
</protein>
<comment type="caution">
    <text evidence="1">The sequence shown here is derived from an EMBL/GenBank/DDBJ whole genome shotgun (WGS) entry which is preliminary data.</text>
</comment>
<evidence type="ECO:0000313" key="1">
    <source>
        <dbReference type="EMBL" id="KAI3690685.1"/>
    </source>
</evidence>